<gene>
    <name evidence="2" type="ORF">GCM10023203_10320</name>
</gene>
<name>A0ABP9E379_9PSEU</name>
<evidence type="ECO:0000313" key="2">
    <source>
        <dbReference type="EMBL" id="GAA4864383.1"/>
    </source>
</evidence>
<protein>
    <submittedName>
        <fullName evidence="2">Uncharacterized protein</fullName>
    </submittedName>
</protein>
<feature type="transmembrane region" description="Helical" evidence="1">
    <location>
        <begin position="169"/>
        <end position="190"/>
    </location>
</feature>
<feature type="transmembrane region" description="Helical" evidence="1">
    <location>
        <begin position="144"/>
        <end position="163"/>
    </location>
</feature>
<proteinExistence type="predicted"/>
<keyword evidence="1" id="KW-1133">Transmembrane helix</keyword>
<evidence type="ECO:0000256" key="1">
    <source>
        <dbReference type="SAM" id="Phobius"/>
    </source>
</evidence>
<keyword evidence="1" id="KW-0812">Transmembrane</keyword>
<keyword evidence="3" id="KW-1185">Reference proteome</keyword>
<sequence length="198" mass="20229">MGAEVIDQALRGAAVVPAGVPPPVGGPVLVPPELVEASRRGCVPATDEEWDWIGEHRSDRIRGVAVAVAVVSGAAGAVTLVLVLLAYGRMPSFSSYPPGPAVLVLALLAPSALLVTALGAVLLRRWARDGFLLDSGAVRARRGSVLGVLVSLVAVAGTAVVTRPPVADLAPVTLPALVITGVVAVLYLLLLRRPTRPG</sequence>
<keyword evidence="1" id="KW-0472">Membrane</keyword>
<evidence type="ECO:0000313" key="3">
    <source>
        <dbReference type="Proteomes" id="UP001500457"/>
    </source>
</evidence>
<feature type="transmembrane region" description="Helical" evidence="1">
    <location>
        <begin position="64"/>
        <end position="87"/>
    </location>
</feature>
<accession>A0ABP9E379</accession>
<feature type="transmembrane region" description="Helical" evidence="1">
    <location>
        <begin position="99"/>
        <end position="123"/>
    </location>
</feature>
<dbReference type="EMBL" id="BAABHQ010000002">
    <property type="protein sequence ID" value="GAA4864383.1"/>
    <property type="molecule type" value="Genomic_DNA"/>
</dbReference>
<reference evidence="3" key="1">
    <citation type="journal article" date="2019" name="Int. J. Syst. Evol. Microbiol.">
        <title>The Global Catalogue of Microorganisms (GCM) 10K type strain sequencing project: providing services to taxonomists for standard genome sequencing and annotation.</title>
        <authorList>
            <consortium name="The Broad Institute Genomics Platform"/>
            <consortium name="The Broad Institute Genome Sequencing Center for Infectious Disease"/>
            <person name="Wu L."/>
            <person name="Ma J."/>
        </authorList>
    </citation>
    <scope>NUCLEOTIDE SEQUENCE [LARGE SCALE GENOMIC DNA]</scope>
    <source>
        <strain evidence="3">JCM 17983</strain>
    </source>
</reference>
<comment type="caution">
    <text evidence="2">The sequence shown here is derived from an EMBL/GenBank/DDBJ whole genome shotgun (WGS) entry which is preliminary data.</text>
</comment>
<dbReference type="Proteomes" id="UP001500457">
    <property type="component" value="Unassembled WGS sequence"/>
</dbReference>
<organism evidence="2 3">
    <name type="scientific">Actinomycetospora straminea</name>
    <dbReference type="NCBI Taxonomy" id="663607"/>
    <lineage>
        <taxon>Bacteria</taxon>
        <taxon>Bacillati</taxon>
        <taxon>Actinomycetota</taxon>
        <taxon>Actinomycetes</taxon>
        <taxon>Pseudonocardiales</taxon>
        <taxon>Pseudonocardiaceae</taxon>
        <taxon>Actinomycetospora</taxon>
    </lineage>
</organism>